<keyword evidence="4" id="KW-0378">Hydrolase</keyword>
<reference evidence="9 10" key="1">
    <citation type="submission" date="2017-06" db="EMBL/GenBank/DDBJ databases">
        <title>A platform for efficient transgenesis in Macrostomum lignano, a flatworm model organism for stem cell research.</title>
        <authorList>
            <person name="Berezikov E."/>
        </authorList>
    </citation>
    <scope>NUCLEOTIDE SEQUENCE [LARGE SCALE GENOMIC DNA]</scope>
    <source>
        <strain evidence="9">DV1</strain>
        <tissue evidence="9">Whole organism</tissue>
    </source>
</reference>
<dbReference type="InterPro" id="IPR003008">
    <property type="entry name" value="Tubulin_FtsZ_GTPase"/>
</dbReference>
<dbReference type="Gene3D" id="1.10.287.600">
    <property type="entry name" value="Helix hairpin bin"/>
    <property type="match status" value="1"/>
</dbReference>
<name>A0A267F7H7_9PLAT</name>
<comment type="catalytic activity">
    <reaction evidence="6">
        <text>GTP + H2O = GDP + phosphate + H(+)</text>
        <dbReference type="Rhea" id="RHEA:19669"/>
        <dbReference type="ChEBI" id="CHEBI:15377"/>
        <dbReference type="ChEBI" id="CHEBI:15378"/>
        <dbReference type="ChEBI" id="CHEBI:37565"/>
        <dbReference type="ChEBI" id="CHEBI:43474"/>
        <dbReference type="ChEBI" id="CHEBI:58189"/>
    </reaction>
    <physiologicalReaction direction="left-to-right" evidence="6">
        <dbReference type="Rhea" id="RHEA:19670"/>
    </physiologicalReaction>
</comment>
<gene>
    <name evidence="9" type="ORF">BOX15_Mlig020544g1</name>
</gene>
<evidence type="ECO:0000256" key="3">
    <source>
        <dbReference type="ARBA" id="ARBA00022741"/>
    </source>
</evidence>
<dbReference type="SUPFAM" id="SSF55307">
    <property type="entry name" value="Tubulin C-terminal domain-like"/>
    <property type="match status" value="1"/>
</dbReference>
<feature type="compositionally biased region" description="Gly residues" evidence="7">
    <location>
        <begin position="474"/>
        <end position="514"/>
    </location>
</feature>
<dbReference type="Gene3D" id="3.40.50.1440">
    <property type="entry name" value="Tubulin/FtsZ, GTPase domain"/>
    <property type="match status" value="1"/>
</dbReference>
<dbReference type="PRINTS" id="PR01162">
    <property type="entry name" value="ALPHATUBULIN"/>
</dbReference>
<dbReference type="PRINTS" id="PR01161">
    <property type="entry name" value="TUBULIN"/>
</dbReference>
<evidence type="ECO:0000256" key="5">
    <source>
        <dbReference type="ARBA" id="ARBA00023134"/>
    </source>
</evidence>
<dbReference type="GO" id="GO:0005200">
    <property type="term" value="F:structural constituent of cytoskeleton"/>
    <property type="evidence" value="ECO:0007669"/>
    <property type="project" value="InterPro"/>
</dbReference>
<accession>A0A267F7H7</accession>
<dbReference type="InterPro" id="IPR036525">
    <property type="entry name" value="Tubulin/FtsZ_GTPase_sf"/>
</dbReference>
<dbReference type="InterPro" id="IPR018316">
    <property type="entry name" value="Tubulin/FtsZ_2-layer-sand-dom"/>
</dbReference>
<proteinExistence type="inferred from homology"/>
<keyword evidence="3" id="KW-0547">Nucleotide-binding</keyword>
<evidence type="ECO:0000256" key="1">
    <source>
        <dbReference type="ARBA" id="ARBA00009636"/>
    </source>
</evidence>
<organism evidence="9 10">
    <name type="scientific">Macrostomum lignano</name>
    <dbReference type="NCBI Taxonomy" id="282301"/>
    <lineage>
        <taxon>Eukaryota</taxon>
        <taxon>Metazoa</taxon>
        <taxon>Spiralia</taxon>
        <taxon>Lophotrochozoa</taxon>
        <taxon>Platyhelminthes</taxon>
        <taxon>Rhabditophora</taxon>
        <taxon>Macrostomorpha</taxon>
        <taxon>Macrostomida</taxon>
        <taxon>Macrostomidae</taxon>
        <taxon>Macrostomum</taxon>
    </lineage>
</organism>
<evidence type="ECO:0000259" key="8">
    <source>
        <dbReference type="SMART" id="SM00864"/>
    </source>
</evidence>
<dbReference type="GO" id="GO:0016787">
    <property type="term" value="F:hydrolase activity"/>
    <property type="evidence" value="ECO:0007669"/>
    <property type="project" value="UniProtKB-KW"/>
</dbReference>
<dbReference type="SUPFAM" id="SSF52490">
    <property type="entry name" value="Tubulin nucleotide-binding domain-like"/>
    <property type="match status" value="1"/>
</dbReference>
<dbReference type="InterPro" id="IPR023123">
    <property type="entry name" value="Tubulin_C"/>
</dbReference>
<dbReference type="PANTHER" id="PTHR11588">
    <property type="entry name" value="TUBULIN"/>
    <property type="match status" value="1"/>
</dbReference>
<dbReference type="GO" id="GO:0005874">
    <property type="term" value="C:microtubule"/>
    <property type="evidence" value="ECO:0007669"/>
    <property type="project" value="UniProtKB-KW"/>
</dbReference>
<dbReference type="AlphaFoldDB" id="A0A267F7H7"/>
<evidence type="ECO:0000256" key="6">
    <source>
        <dbReference type="ARBA" id="ARBA00049117"/>
    </source>
</evidence>
<dbReference type="Pfam" id="PF00091">
    <property type="entry name" value="Tubulin"/>
    <property type="match status" value="1"/>
</dbReference>
<feature type="region of interest" description="Disordered" evidence="7">
    <location>
        <begin position="431"/>
        <end position="560"/>
    </location>
</feature>
<evidence type="ECO:0000256" key="2">
    <source>
        <dbReference type="ARBA" id="ARBA00022701"/>
    </source>
</evidence>
<dbReference type="Pfam" id="PF03953">
    <property type="entry name" value="Tubulin_C"/>
    <property type="match status" value="1"/>
</dbReference>
<dbReference type="InterPro" id="IPR017975">
    <property type="entry name" value="Tubulin_CS"/>
</dbReference>
<dbReference type="GO" id="GO:0007017">
    <property type="term" value="P:microtubule-based process"/>
    <property type="evidence" value="ECO:0007669"/>
    <property type="project" value="InterPro"/>
</dbReference>
<dbReference type="SMART" id="SM00864">
    <property type="entry name" value="Tubulin"/>
    <property type="match status" value="1"/>
</dbReference>
<dbReference type="PROSITE" id="PS00227">
    <property type="entry name" value="TUBULIN"/>
    <property type="match status" value="1"/>
</dbReference>
<evidence type="ECO:0000256" key="4">
    <source>
        <dbReference type="ARBA" id="ARBA00022801"/>
    </source>
</evidence>
<dbReference type="EMBL" id="NIVC01001360">
    <property type="protein sequence ID" value="PAA68972.1"/>
    <property type="molecule type" value="Genomic_DNA"/>
</dbReference>
<comment type="caution">
    <text evidence="9">The sequence shown here is derived from an EMBL/GenBank/DDBJ whole genome shotgun (WGS) entry which is preliminary data.</text>
</comment>
<evidence type="ECO:0000313" key="9">
    <source>
        <dbReference type="EMBL" id="PAA68972.1"/>
    </source>
</evidence>
<dbReference type="InterPro" id="IPR000217">
    <property type="entry name" value="Tubulin"/>
</dbReference>
<dbReference type="STRING" id="282301.A0A267F7H7"/>
<dbReference type="Proteomes" id="UP000215902">
    <property type="component" value="Unassembled WGS sequence"/>
</dbReference>
<protein>
    <recommendedName>
        <fullName evidence="8">Tubulin/FtsZ GTPase domain-containing protein</fullName>
    </recommendedName>
</protein>
<keyword evidence="10" id="KW-1185">Reference proteome</keyword>
<dbReference type="GO" id="GO:0005525">
    <property type="term" value="F:GTP binding"/>
    <property type="evidence" value="ECO:0007669"/>
    <property type="project" value="UniProtKB-KW"/>
</dbReference>
<evidence type="ECO:0000256" key="7">
    <source>
        <dbReference type="SAM" id="MobiDB-lite"/>
    </source>
</evidence>
<feature type="compositionally biased region" description="Low complexity" evidence="7">
    <location>
        <begin position="533"/>
        <end position="549"/>
    </location>
</feature>
<keyword evidence="2" id="KW-0493">Microtubule</keyword>
<keyword evidence="5" id="KW-0342">GTP-binding</keyword>
<dbReference type="InterPro" id="IPR002452">
    <property type="entry name" value="Alpha_tubulin"/>
</dbReference>
<evidence type="ECO:0000313" key="10">
    <source>
        <dbReference type="Proteomes" id="UP000215902"/>
    </source>
</evidence>
<sequence length="560" mass="59275">MLGKTVSVHIGQAGCQLGHAVWELYCLEHGVQADGRAGPWKACARETAESAFSRNGNRFTPRAVMCDTDPTVIDEVRHGAYRQLFAPDCLISHKEGAAGNYAVGRNAVGRAILPQVSQAVRRQAEACDRLEGLILYHSYGGGTGSGFTPLLMESLRNSYGRKTLLQMAVYPSPKLATGTVEPYNTVACLQACEPLSSGVILLDNEAMYGIIQKYFGGSMTSSDYTRANRLCAQLISSLTAGFRFSGEQNATLADISTNLIPYPRLIYLSPSYAPMRRSGYVESSDKRAASQQLVAEALSDENLFVKVAAKNKPFLAACMMFRGALSVSEGKSVLGRTWSDLFGRVKIAHNDQPPTRVPDTGIDVGPSALAVLSNTPAVVGKFRNLGRKFDSMFGQGAFLATYFANGYNRDQFVSAREHLSSIDQAYMESVDDPSVYDTPTASPGEQPRGPEQYRMKFSRPNGPGFHGPSLDGSGLDGSGLDGSGLDGSGLDGSGLDGSGLDGSGLDGLGYTGPGPRGPGSKSPGSKGPGPRGPGSKSPGSRGPGSKSPGFQGPGPRYYEE</sequence>
<dbReference type="InterPro" id="IPR008280">
    <property type="entry name" value="Tub_FtsZ_C"/>
</dbReference>
<feature type="domain" description="Tubulin/FtsZ GTPase" evidence="8">
    <location>
        <begin position="48"/>
        <end position="246"/>
    </location>
</feature>
<comment type="similarity">
    <text evidence="1">Belongs to the tubulin family.</text>
</comment>